<feature type="compositionally biased region" description="Acidic residues" evidence="2">
    <location>
        <begin position="331"/>
        <end position="341"/>
    </location>
</feature>
<proteinExistence type="predicted"/>
<evidence type="ECO:0000256" key="1">
    <source>
        <dbReference type="PROSITE-ProRule" id="PRU00176"/>
    </source>
</evidence>
<dbReference type="InterPro" id="IPR050441">
    <property type="entry name" value="RBM"/>
</dbReference>
<dbReference type="InterPro" id="IPR035979">
    <property type="entry name" value="RBD_domain_sf"/>
</dbReference>
<dbReference type="AlphaFoldDB" id="A0A7S3JT12"/>
<dbReference type="EMBL" id="HBIJ01006820">
    <property type="protein sequence ID" value="CAE0364055.1"/>
    <property type="molecule type" value="Transcribed_RNA"/>
</dbReference>
<dbReference type="CDD" id="cd00590">
    <property type="entry name" value="RRM_SF"/>
    <property type="match status" value="1"/>
</dbReference>
<dbReference type="Pfam" id="PF00076">
    <property type="entry name" value="RRM_1"/>
    <property type="match status" value="1"/>
</dbReference>
<protein>
    <recommendedName>
        <fullName evidence="3">RRM domain-containing protein</fullName>
    </recommendedName>
</protein>
<feature type="region of interest" description="Disordered" evidence="2">
    <location>
        <begin position="1"/>
        <end position="57"/>
    </location>
</feature>
<accession>A0A7S3JT12</accession>
<evidence type="ECO:0000313" key="4">
    <source>
        <dbReference type="EMBL" id="CAE0364055.1"/>
    </source>
</evidence>
<feature type="region of interest" description="Disordered" evidence="2">
    <location>
        <begin position="200"/>
        <end position="356"/>
    </location>
</feature>
<sequence>MSSSEHNEIDRRDYRSRDEGSKDRDDDGGDGRRDYRSRDGASKDRDDDGGDGRRQERNGVSLLIKNLSYHVQKHHLQERFESYGRILDVHIPVDYHSREPRGFGFVEMSNREEAERAVQALDQSLFEGRHIKVIFAQQTRRNPHEMAKAERERRHDDRISHRSDRRNDRSYDYDRRDRLRDDRYGYDDRFRDRRRDNDRRRYDDDYFSRPRSRSRRGGDRHDFDRDEYERRRRRRSRDRDTQQQNGEYRADRREYDDDRRSRSHDRVRDGGSRPRSPSPTKDDKISIKENDQEIFNQSRNSEQFKYDKYNNRSESQYRRRVYNESGGMRNDDDDNGEDEIERSEARRDGINMTNHI</sequence>
<feature type="compositionally biased region" description="Basic and acidic residues" evidence="2">
    <location>
        <begin position="280"/>
        <end position="291"/>
    </location>
</feature>
<feature type="compositionally biased region" description="Basic and acidic residues" evidence="2">
    <location>
        <begin position="216"/>
        <end position="230"/>
    </location>
</feature>
<dbReference type="GO" id="GO:0003723">
    <property type="term" value="F:RNA binding"/>
    <property type="evidence" value="ECO:0007669"/>
    <property type="project" value="UniProtKB-UniRule"/>
</dbReference>
<reference evidence="4" key="1">
    <citation type="submission" date="2021-01" db="EMBL/GenBank/DDBJ databases">
        <authorList>
            <person name="Corre E."/>
            <person name="Pelletier E."/>
            <person name="Niang G."/>
            <person name="Scheremetjew M."/>
            <person name="Finn R."/>
            <person name="Kale V."/>
            <person name="Holt S."/>
            <person name="Cochrane G."/>
            <person name="Meng A."/>
            <person name="Brown T."/>
            <person name="Cohen L."/>
        </authorList>
    </citation>
    <scope>NUCLEOTIDE SEQUENCE</scope>
    <source>
        <strain evidence="4">CCMP1510</strain>
    </source>
</reference>
<evidence type="ECO:0000256" key="2">
    <source>
        <dbReference type="SAM" id="MobiDB-lite"/>
    </source>
</evidence>
<evidence type="ECO:0000259" key="3">
    <source>
        <dbReference type="PROSITE" id="PS50102"/>
    </source>
</evidence>
<keyword evidence="1" id="KW-0694">RNA-binding</keyword>
<name>A0A7S3JT12_9STRA</name>
<organism evidence="4">
    <name type="scientific">Aureoumbra lagunensis</name>
    <dbReference type="NCBI Taxonomy" id="44058"/>
    <lineage>
        <taxon>Eukaryota</taxon>
        <taxon>Sar</taxon>
        <taxon>Stramenopiles</taxon>
        <taxon>Ochrophyta</taxon>
        <taxon>Pelagophyceae</taxon>
        <taxon>Pelagomonadales</taxon>
        <taxon>Aureoumbra</taxon>
    </lineage>
</organism>
<feature type="compositionally biased region" description="Basic and acidic residues" evidence="2">
    <location>
        <begin position="142"/>
        <end position="170"/>
    </location>
</feature>
<dbReference type="InterPro" id="IPR000504">
    <property type="entry name" value="RRM_dom"/>
</dbReference>
<dbReference type="SMART" id="SM00360">
    <property type="entry name" value="RRM"/>
    <property type="match status" value="1"/>
</dbReference>
<dbReference type="Gene3D" id="3.30.70.330">
    <property type="match status" value="1"/>
</dbReference>
<feature type="compositionally biased region" description="Basic and acidic residues" evidence="2">
    <location>
        <begin position="248"/>
        <end position="272"/>
    </location>
</feature>
<dbReference type="PANTHER" id="PTHR48034">
    <property type="entry name" value="TRANSFORMER-2 SEX-DETERMINING PROTEIN-RELATED"/>
    <property type="match status" value="1"/>
</dbReference>
<dbReference type="SUPFAM" id="SSF54928">
    <property type="entry name" value="RNA-binding domain, RBD"/>
    <property type="match status" value="1"/>
</dbReference>
<dbReference type="PROSITE" id="PS50102">
    <property type="entry name" value="RRM"/>
    <property type="match status" value="1"/>
</dbReference>
<dbReference type="InterPro" id="IPR012677">
    <property type="entry name" value="Nucleotide-bd_a/b_plait_sf"/>
</dbReference>
<feature type="domain" description="RRM" evidence="3">
    <location>
        <begin position="60"/>
        <end position="138"/>
    </location>
</feature>
<feature type="region of interest" description="Disordered" evidence="2">
    <location>
        <begin position="136"/>
        <end position="170"/>
    </location>
</feature>
<gene>
    <name evidence="4" type="ORF">ALAG00032_LOCUS4796</name>
</gene>
<feature type="compositionally biased region" description="Basic and acidic residues" evidence="2">
    <location>
        <begin position="302"/>
        <end position="317"/>
    </location>
</feature>